<dbReference type="PANTHER" id="PTHR43158:SF1">
    <property type="entry name" value="ABC TRANSPORTER, ATP-BINDING PROTEIN"/>
    <property type="match status" value="1"/>
</dbReference>
<dbReference type="PANTHER" id="PTHR43158">
    <property type="entry name" value="SKFA PEPTIDE EXPORT ATP-BINDING PROTEIN SKFE"/>
    <property type="match status" value="1"/>
</dbReference>
<comment type="caution">
    <text evidence="4">The sequence shown here is derived from an EMBL/GenBank/DDBJ whole genome shotgun (WGS) entry which is preliminary data.</text>
</comment>
<dbReference type="InterPro" id="IPR003593">
    <property type="entry name" value="AAA+_ATPase"/>
</dbReference>
<sequence length="232" mass="26142">MTMIDVKDVSYKKRGKTILDNISFQLTGGKIVALLGENGAGKTSILRILAGLARGWKGHITIDDQAIGAKTKENVALLISLQDFPREMTIRQVMTFYQRFYADFDSKKVQELMAFMELDSTSKLKTLSRGQMEKAALAMTLARNAKVFLLDEPLSGIDLLSREKIIQSLLRWFNEEAILLMTTHQMNEIENIVDEVIIIADHKIAIHSGIEELRESQQLGLEGIYREIVTKG</sequence>
<evidence type="ECO:0000313" key="5">
    <source>
        <dbReference type="Proteomes" id="UP000782705"/>
    </source>
</evidence>
<evidence type="ECO:0000313" key="4">
    <source>
        <dbReference type="EMBL" id="KAF1305519.1"/>
    </source>
</evidence>
<evidence type="ECO:0000256" key="1">
    <source>
        <dbReference type="ARBA" id="ARBA00022741"/>
    </source>
</evidence>
<keyword evidence="1" id="KW-0547">Nucleotide-binding</keyword>
<dbReference type="InterPro" id="IPR027417">
    <property type="entry name" value="P-loop_NTPase"/>
</dbReference>
<organism evidence="4 5">
    <name type="scientific">Candidatus Enterococcus willemsii</name>
    <dbReference type="NCBI Taxonomy" id="1857215"/>
    <lineage>
        <taxon>Bacteria</taxon>
        <taxon>Bacillati</taxon>
        <taxon>Bacillota</taxon>
        <taxon>Bacilli</taxon>
        <taxon>Lactobacillales</taxon>
        <taxon>Enterococcaceae</taxon>
        <taxon>Enterococcus</taxon>
    </lineage>
</organism>
<feature type="domain" description="ABC transporter" evidence="3">
    <location>
        <begin position="4"/>
        <end position="226"/>
    </location>
</feature>
<reference evidence="4 5" key="1">
    <citation type="submission" date="2016-06" db="EMBL/GenBank/DDBJ databases">
        <title>Four novel species of enterococci isolated from chicken manure.</title>
        <authorList>
            <person name="Van Tyne D."/>
        </authorList>
    </citation>
    <scope>NUCLEOTIDE SEQUENCE [LARGE SCALE GENOMIC DNA]</scope>
    <source>
        <strain evidence="4 5">CU12B</strain>
    </source>
</reference>
<gene>
    <name evidence="4" type="ORF">BAU17_07470</name>
</gene>
<name>A0ABQ6Z1V6_9ENTE</name>
<dbReference type="RefSeq" id="WP_161901195.1">
    <property type="nucleotide sequence ID" value="NZ_MAEL01000014.1"/>
</dbReference>
<evidence type="ECO:0000259" key="3">
    <source>
        <dbReference type="PROSITE" id="PS50893"/>
    </source>
</evidence>
<protein>
    <recommendedName>
        <fullName evidence="3">ABC transporter domain-containing protein</fullName>
    </recommendedName>
</protein>
<dbReference type="CDD" id="cd03230">
    <property type="entry name" value="ABC_DR_subfamily_A"/>
    <property type="match status" value="1"/>
</dbReference>
<dbReference type="InterPro" id="IPR003439">
    <property type="entry name" value="ABC_transporter-like_ATP-bd"/>
</dbReference>
<dbReference type="SUPFAM" id="SSF52540">
    <property type="entry name" value="P-loop containing nucleoside triphosphate hydrolases"/>
    <property type="match status" value="1"/>
</dbReference>
<dbReference type="PROSITE" id="PS50893">
    <property type="entry name" value="ABC_TRANSPORTER_2"/>
    <property type="match status" value="1"/>
</dbReference>
<evidence type="ECO:0000256" key="2">
    <source>
        <dbReference type="ARBA" id="ARBA00022840"/>
    </source>
</evidence>
<keyword evidence="5" id="KW-1185">Reference proteome</keyword>
<accession>A0ABQ6Z1V6</accession>
<dbReference type="SMART" id="SM00382">
    <property type="entry name" value="AAA"/>
    <property type="match status" value="1"/>
</dbReference>
<dbReference type="Pfam" id="PF00005">
    <property type="entry name" value="ABC_tran"/>
    <property type="match status" value="1"/>
</dbReference>
<dbReference type="Proteomes" id="UP000782705">
    <property type="component" value="Unassembled WGS sequence"/>
</dbReference>
<dbReference type="EMBL" id="MAEL01000014">
    <property type="protein sequence ID" value="KAF1305519.1"/>
    <property type="molecule type" value="Genomic_DNA"/>
</dbReference>
<dbReference type="Gene3D" id="3.40.50.300">
    <property type="entry name" value="P-loop containing nucleotide triphosphate hydrolases"/>
    <property type="match status" value="1"/>
</dbReference>
<keyword evidence="2" id="KW-0067">ATP-binding</keyword>
<proteinExistence type="predicted"/>